<feature type="compositionally biased region" description="Low complexity" evidence="1">
    <location>
        <begin position="274"/>
        <end position="283"/>
    </location>
</feature>
<feature type="transmembrane region" description="Helical" evidence="2">
    <location>
        <begin position="12"/>
        <end position="31"/>
    </location>
</feature>
<evidence type="ECO:0008006" key="4">
    <source>
        <dbReference type="Google" id="ProtNLM"/>
    </source>
</evidence>
<organism evidence="3">
    <name type="scientific">Arion vulgaris</name>
    <dbReference type="NCBI Taxonomy" id="1028688"/>
    <lineage>
        <taxon>Eukaryota</taxon>
        <taxon>Metazoa</taxon>
        <taxon>Spiralia</taxon>
        <taxon>Lophotrochozoa</taxon>
        <taxon>Mollusca</taxon>
        <taxon>Gastropoda</taxon>
        <taxon>Heterobranchia</taxon>
        <taxon>Euthyneura</taxon>
        <taxon>Panpulmonata</taxon>
        <taxon>Eupulmonata</taxon>
        <taxon>Stylommatophora</taxon>
        <taxon>Helicina</taxon>
        <taxon>Arionoidea</taxon>
        <taxon>Arionidae</taxon>
        <taxon>Arion</taxon>
    </lineage>
</organism>
<evidence type="ECO:0000313" key="3">
    <source>
        <dbReference type="EMBL" id="CEK59809.1"/>
    </source>
</evidence>
<dbReference type="PANTHER" id="PTHR15949:SF3">
    <property type="entry name" value="TESTIS-EXPRESSED PROTEIN 264"/>
    <property type="match status" value="1"/>
</dbReference>
<protein>
    <recommendedName>
        <fullName evidence="4">Testis-expressed sequence 264 protein</fullName>
    </recommendedName>
</protein>
<dbReference type="GO" id="GO:0005789">
    <property type="term" value="C:endoplasmic reticulum membrane"/>
    <property type="evidence" value="ECO:0007669"/>
    <property type="project" value="TreeGrafter"/>
</dbReference>
<dbReference type="GO" id="GO:0005657">
    <property type="term" value="C:replication fork"/>
    <property type="evidence" value="ECO:0007669"/>
    <property type="project" value="TreeGrafter"/>
</dbReference>
<evidence type="ECO:0000256" key="1">
    <source>
        <dbReference type="SAM" id="MobiDB-lite"/>
    </source>
</evidence>
<sequence length="338" mass="37146">MLEGISTTVLLIYVSLLVLALIALTLLVLLVHSGLFRSVSDVGTAKPPIGRAVIAYKFQTGPYGSSGQIFTEAAIIAPNNKALGIYYDDPDKVDSNETRYVVGSVISEDASSIDEDLVKKFTEKDYKILHLPEVTYAVQTKFPHITTLSILIAVHKAYPRLKSYIEEHKLCAYPFIELYDGKTIHFLAPLSKQDEFYVPECHQKTDYDQASFDGDGTMLNTSLSEAGESCGSHDFSQTLDEEDCDSLVPDVQKEHKASASTETPAEEEADVENNNDNNNSQNEEANEEAIPNDDEPAISNDDEPAIPNDDEPAIPNDDEPVSDDSSSSFEVLKTEPTE</sequence>
<feature type="region of interest" description="Disordered" evidence="1">
    <location>
        <begin position="251"/>
        <end position="338"/>
    </location>
</feature>
<name>A0A0B6YU68_9EUPU</name>
<feature type="compositionally biased region" description="Acidic residues" evidence="1">
    <location>
        <begin position="284"/>
        <end position="322"/>
    </location>
</feature>
<dbReference type="GO" id="GO:0061709">
    <property type="term" value="P:reticulophagy"/>
    <property type="evidence" value="ECO:0007669"/>
    <property type="project" value="TreeGrafter"/>
</dbReference>
<proteinExistence type="predicted"/>
<accession>A0A0B6YU68</accession>
<keyword evidence="2" id="KW-0812">Transmembrane</keyword>
<feature type="compositionally biased region" description="Acidic residues" evidence="1">
    <location>
        <begin position="264"/>
        <end position="273"/>
    </location>
</feature>
<dbReference type="InterPro" id="IPR011256">
    <property type="entry name" value="Reg_factor_effector_dom_sf"/>
</dbReference>
<dbReference type="AlphaFoldDB" id="A0A0B6YU68"/>
<keyword evidence="2" id="KW-1133">Transmembrane helix</keyword>
<dbReference type="GO" id="GO:0106300">
    <property type="term" value="P:protein-DNA covalent cross-linking repair"/>
    <property type="evidence" value="ECO:0007669"/>
    <property type="project" value="TreeGrafter"/>
</dbReference>
<dbReference type="GO" id="GO:0000421">
    <property type="term" value="C:autophagosome membrane"/>
    <property type="evidence" value="ECO:0007669"/>
    <property type="project" value="TreeGrafter"/>
</dbReference>
<dbReference type="GO" id="GO:0005634">
    <property type="term" value="C:nucleus"/>
    <property type="evidence" value="ECO:0007669"/>
    <property type="project" value="TreeGrafter"/>
</dbReference>
<dbReference type="EMBL" id="HACG01012944">
    <property type="protein sequence ID" value="CEK59809.1"/>
    <property type="molecule type" value="Transcribed_RNA"/>
</dbReference>
<keyword evidence="2" id="KW-0472">Membrane</keyword>
<gene>
    <name evidence="3" type="primary">ORF37481</name>
</gene>
<dbReference type="Gene3D" id="3.20.80.10">
    <property type="entry name" value="Regulatory factor, effector binding domain"/>
    <property type="match status" value="1"/>
</dbReference>
<feature type="region of interest" description="Disordered" evidence="1">
    <location>
        <begin position="218"/>
        <end position="237"/>
    </location>
</feature>
<dbReference type="PANTHER" id="PTHR15949">
    <property type="entry name" value="TESTIS-EXPRESSED PROTEIN 264"/>
    <property type="match status" value="1"/>
</dbReference>
<reference evidence="3" key="1">
    <citation type="submission" date="2014-12" db="EMBL/GenBank/DDBJ databases">
        <title>Insight into the proteome of Arion vulgaris.</title>
        <authorList>
            <person name="Aradska J."/>
            <person name="Bulat T."/>
            <person name="Smidak R."/>
            <person name="Sarate P."/>
            <person name="Gangsoo J."/>
            <person name="Sialana F."/>
            <person name="Bilban M."/>
            <person name="Lubec G."/>
        </authorList>
    </citation>
    <scope>NUCLEOTIDE SEQUENCE</scope>
    <source>
        <tissue evidence="3">Skin</tissue>
    </source>
</reference>
<evidence type="ECO:0000256" key="2">
    <source>
        <dbReference type="SAM" id="Phobius"/>
    </source>
</evidence>
<dbReference type="SUPFAM" id="SSF55136">
    <property type="entry name" value="Probable bacterial effector-binding domain"/>
    <property type="match status" value="1"/>
</dbReference>